<feature type="chain" id="PRO_5021052236" description="Outer-membrane lipoprotein carrier protein" evidence="10">
    <location>
        <begin position="22"/>
        <end position="204"/>
    </location>
</feature>
<evidence type="ECO:0000313" key="12">
    <source>
        <dbReference type="Proteomes" id="UP000294914"/>
    </source>
</evidence>
<dbReference type="GO" id="GO:0030288">
    <property type="term" value="C:outer membrane-bounded periplasmic space"/>
    <property type="evidence" value="ECO:0007669"/>
    <property type="project" value="TreeGrafter"/>
</dbReference>
<dbReference type="RefSeq" id="WP_134082054.1">
    <property type="nucleotide sequence ID" value="NZ_SOQX01000002.1"/>
</dbReference>
<dbReference type="NCBIfam" id="TIGR00547">
    <property type="entry name" value="lolA"/>
    <property type="match status" value="1"/>
</dbReference>
<name>A0A4R8IY92_9GAMM</name>
<evidence type="ECO:0000256" key="6">
    <source>
        <dbReference type="ARBA" id="ARBA00022729"/>
    </source>
</evidence>
<accession>A0A4R8IY92</accession>
<dbReference type="AlphaFoldDB" id="A0A4R8IY92"/>
<dbReference type="GO" id="GO:0044874">
    <property type="term" value="P:lipoprotein localization to outer membrane"/>
    <property type="evidence" value="ECO:0007669"/>
    <property type="project" value="UniProtKB-UniRule"/>
</dbReference>
<dbReference type="GO" id="GO:0042953">
    <property type="term" value="P:lipoprotein transport"/>
    <property type="evidence" value="ECO:0007669"/>
    <property type="project" value="InterPro"/>
</dbReference>
<dbReference type="PANTHER" id="PTHR35869">
    <property type="entry name" value="OUTER-MEMBRANE LIPOPROTEIN CARRIER PROTEIN"/>
    <property type="match status" value="1"/>
</dbReference>
<comment type="similarity">
    <text evidence="2 10">Belongs to the LolA family.</text>
</comment>
<comment type="caution">
    <text evidence="11">The sequence shown here is derived from an EMBL/GenBank/DDBJ whole genome shotgun (WGS) entry which is preliminary data.</text>
</comment>
<keyword evidence="5 10" id="KW-0813">Transport</keyword>
<keyword evidence="6 10" id="KW-0732">Signal</keyword>
<evidence type="ECO:0000256" key="3">
    <source>
        <dbReference type="ARBA" id="ARBA00011245"/>
    </source>
</evidence>
<dbReference type="EMBL" id="SOQX01000002">
    <property type="protein sequence ID" value="TDY02799.1"/>
    <property type="molecule type" value="Genomic_DNA"/>
</dbReference>
<sequence length="204" mass="24062" precursor="true">MPTRLLLLIIAGLMSWTNAQAAPTIEDYFGNLDSFEADFVQRLFNAEQELQEESSGVIKIQRPDRFYLQYREPYEQLYIADGKRLWSYDADLEQVIVKQQQNLLRDTPAMILSNPQQLQRQYETDQYRSDDNNLIWFRLTPKSSENQFDEVQLGFDETQIRIMELKDGFGRITRLEFDDIRRNPGFSAETFRFTPPEGVDVIEQ</sequence>
<protein>
    <recommendedName>
        <fullName evidence="4 10">Outer-membrane lipoprotein carrier protein</fullName>
    </recommendedName>
</protein>
<evidence type="ECO:0000256" key="5">
    <source>
        <dbReference type="ARBA" id="ARBA00022448"/>
    </source>
</evidence>
<dbReference type="InterPro" id="IPR029046">
    <property type="entry name" value="LolA/LolB/LppX"/>
</dbReference>
<evidence type="ECO:0000256" key="1">
    <source>
        <dbReference type="ARBA" id="ARBA00004418"/>
    </source>
</evidence>
<comment type="subcellular location">
    <subcellularLocation>
        <location evidence="1 10">Periplasm</location>
    </subcellularLocation>
</comment>
<dbReference type="Pfam" id="PF03548">
    <property type="entry name" value="LolA"/>
    <property type="match status" value="1"/>
</dbReference>
<comment type="subunit">
    <text evidence="3 10">Monomer.</text>
</comment>
<gene>
    <name evidence="10" type="primary">lolA</name>
    <name evidence="11" type="ORF">EDC23_1180</name>
</gene>
<dbReference type="Gene3D" id="2.50.20.10">
    <property type="entry name" value="Lipoprotein localisation LolA/LolB/LppX"/>
    <property type="match status" value="1"/>
</dbReference>
<proteinExistence type="inferred from homology"/>
<dbReference type="CDD" id="cd16325">
    <property type="entry name" value="LolA"/>
    <property type="match status" value="1"/>
</dbReference>
<dbReference type="Proteomes" id="UP000294914">
    <property type="component" value="Unassembled WGS sequence"/>
</dbReference>
<reference evidence="11 12" key="1">
    <citation type="submission" date="2019-03" db="EMBL/GenBank/DDBJ databases">
        <title>Genomic Encyclopedia of Type Strains, Phase IV (KMG-IV): sequencing the most valuable type-strain genomes for metagenomic binning, comparative biology and taxonomic classification.</title>
        <authorList>
            <person name="Goeker M."/>
        </authorList>
    </citation>
    <scope>NUCLEOTIDE SEQUENCE [LARGE SCALE GENOMIC DNA]</scope>
    <source>
        <strain evidence="11 12">DSM 16326</strain>
    </source>
</reference>
<dbReference type="OrthoDB" id="9787361at2"/>
<dbReference type="InterPro" id="IPR004564">
    <property type="entry name" value="OM_lipoprot_carrier_LolA-like"/>
</dbReference>
<organism evidence="11 12">
    <name type="scientific">Thiohalophilus thiocyanatoxydans</name>
    <dbReference type="NCBI Taxonomy" id="381308"/>
    <lineage>
        <taxon>Bacteria</taxon>
        <taxon>Pseudomonadati</taxon>
        <taxon>Pseudomonadota</taxon>
        <taxon>Gammaproteobacteria</taxon>
        <taxon>Thiohalomonadales</taxon>
        <taxon>Thiohalophilaceae</taxon>
        <taxon>Thiohalophilus</taxon>
    </lineage>
</organism>
<dbReference type="HAMAP" id="MF_00240">
    <property type="entry name" value="LolA"/>
    <property type="match status" value="1"/>
</dbReference>
<keyword evidence="11" id="KW-0449">Lipoprotein</keyword>
<evidence type="ECO:0000256" key="2">
    <source>
        <dbReference type="ARBA" id="ARBA00007615"/>
    </source>
</evidence>
<evidence type="ECO:0000256" key="4">
    <source>
        <dbReference type="ARBA" id="ARBA00014035"/>
    </source>
</evidence>
<keyword evidence="12" id="KW-1185">Reference proteome</keyword>
<feature type="signal peptide" evidence="10">
    <location>
        <begin position="1"/>
        <end position="21"/>
    </location>
</feature>
<evidence type="ECO:0000313" key="11">
    <source>
        <dbReference type="EMBL" id="TDY02799.1"/>
    </source>
</evidence>
<evidence type="ECO:0000256" key="10">
    <source>
        <dbReference type="HAMAP-Rule" id="MF_00240"/>
    </source>
</evidence>
<dbReference type="PANTHER" id="PTHR35869:SF1">
    <property type="entry name" value="OUTER-MEMBRANE LIPOPROTEIN CARRIER PROTEIN"/>
    <property type="match status" value="1"/>
</dbReference>
<evidence type="ECO:0000256" key="8">
    <source>
        <dbReference type="ARBA" id="ARBA00022927"/>
    </source>
</evidence>
<comment type="function">
    <text evidence="10">Participates in the translocation of lipoproteins from the inner membrane to the outer membrane. Only forms a complex with a lipoprotein if the residue after the N-terminal Cys is not an aspartate (The Asp acts as a targeting signal to indicate that the lipoprotein should stay in the inner membrane).</text>
</comment>
<keyword evidence="8 10" id="KW-0653">Protein transport</keyword>
<dbReference type="SUPFAM" id="SSF89392">
    <property type="entry name" value="Prokaryotic lipoproteins and lipoprotein localization factors"/>
    <property type="match status" value="1"/>
</dbReference>
<dbReference type="InterPro" id="IPR018323">
    <property type="entry name" value="OM_lipoprot_carrier_LolA_Pbac"/>
</dbReference>
<evidence type="ECO:0000256" key="7">
    <source>
        <dbReference type="ARBA" id="ARBA00022764"/>
    </source>
</evidence>
<evidence type="ECO:0000256" key="9">
    <source>
        <dbReference type="ARBA" id="ARBA00023186"/>
    </source>
</evidence>
<keyword evidence="9 10" id="KW-0143">Chaperone</keyword>
<keyword evidence="7 10" id="KW-0574">Periplasm</keyword>